<dbReference type="SUPFAM" id="SSF53448">
    <property type="entry name" value="Nucleotide-diphospho-sugar transferases"/>
    <property type="match status" value="1"/>
</dbReference>
<dbReference type="PANTHER" id="PTHR22914:SF46">
    <property type="entry name" value="CHITIN SYNTHASE"/>
    <property type="match status" value="1"/>
</dbReference>
<dbReference type="GO" id="GO:0030428">
    <property type="term" value="C:cell septum"/>
    <property type="evidence" value="ECO:0007669"/>
    <property type="project" value="TreeGrafter"/>
</dbReference>
<dbReference type="InterPro" id="IPR004835">
    <property type="entry name" value="Chitin_synth"/>
</dbReference>
<evidence type="ECO:0000256" key="3">
    <source>
        <dbReference type="ARBA" id="ARBA00022676"/>
    </source>
</evidence>
<dbReference type="EMBL" id="KZ993836">
    <property type="protein sequence ID" value="RKO94708.1"/>
    <property type="molecule type" value="Genomic_DNA"/>
</dbReference>
<keyword evidence="5 7" id="KW-1133">Transmembrane helix</keyword>
<dbReference type="Proteomes" id="UP000269721">
    <property type="component" value="Unassembled WGS sequence"/>
</dbReference>
<organism evidence="8 9">
    <name type="scientific">Blyttiomyces helicus</name>
    <dbReference type="NCBI Taxonomy" id="388810"/>
    <lineage>
        <taxon>Eukaryota</taxon>
        <taxon>Fungi</taxon>
        <taxon>Fungi incertae sedis</taxon>
        <taxon>Chytridiomycota</taxon>
        <taxon>Chytridiomycota incertae sedis</taxon>
        <taxon>Chytridiomycetes</taxon>
        <taxon>Chytridiomycetes incertae sedis</taxon>
        <taxon>Blyttiomyces</taxon>
    </lineage>
</organism>
<dbReference type="EC" id="2.4.1.16" evidence="2"/>
<feature type="transmembrane region" description="Helical" evidence="7">
    <location>
        <begin position="50"/>
        <end position="74"/>
    </location>
</feature>
<proteinExistence type="predicted"/>
<feature type="transmembrane region" description="Helical" evidence="7">
    <location>
        <begin position="523"/>
        <end position="545"/>
    </location>
</feature>
<evidence type="ECO:0000313" key="8">
    <source>
        <dbReference type="EMBL" id="RKO94708.1"/>
    </source>
</evidence>
<accession>A0A4P9WS03</accession>
<feature type="transmembrane region" description="Helical" evidence="7">
    <location>
        <begin position="12"/>
        <end position="38"/>
    </location>
</feature>
<evidence type="ECO:0000256" key="2">
    <source>
        <dbReference type="ARBA" id="ARBA00012543"/>
    </source>
</evidence>
<dbReference type="AlphaFoldDB" id="A0A4P9WS03"/>
<feature type="transmembrane region" description="Helical" evidence="7">
    <location>
        <begin position="94"/>
        <end position="119"/>
    </location>
</feature>
<reference evidence="9" key="1">
    <citation type="journal article" date="2018" name="Nat. Microbiol.">
        <title>Leveraging single-cell genomics to expand the fungal tree of life.</title>
        <authorList>
            <person name="Ahrendt S.R."/>
            <person name="Quandt C.A."/>
            <person name="Ciobanu D."/>
            <person name="Clum A."/>
            <person name="Salamov A."/>
            <person name="Andreopoulos B."/>
            <person name="Cheng J.F."/>
            <person name="Woyke T."/>
            <person name="Pelin A."/>
            <person name="Henrissat B."/>
            <person name="Reynolds N.K."/>
            <person name="Benny G.L."/>
            <person name="Smith M.E."/>
            <person name="James T.Y."/>
            <person name="Grigoriev I.V."/>
        </authorList>
    </citation>
    <scope>NUCLEOTIDE SEQUENCE [LARGE SCALE GENOMIC DNA]</scope>
</reference>
<keyword evidence="3" id="KW-0808">Transferase</keyword>
<evidence type="ECO:0000256" key="7">
    <source>
        <dbReference type="SAM" id="Phobius"/>
    </source>
</evidence>
<evidence type="ECO:0000256" key="4">
    <source>
        <dbReference type="ARBA" id="ARBA00022692"/>
    </source>
</evidence>
<evidence type="ECO:0000256" key="5">
    <source>
        <dbReference type="ARBA" id="ARBA00022989"/>
    </source>
</evidence>
<keyword evidence="9" id="KW-1185">Reference proteome</keyword>
<dbReference type="GO" id="GO:0004100">
    <property type="term" value="F:chitin synthase activity"/>
    <property type="evidence" value="ECO:0007669"/>
    <property type="project" value="UniProtKB-EC"/>
</dbReference>
<protein>
    <recommendedName>
        <fullName evidence="2">chitin synthase</fullName>
        <ecNumber evidence="2">2.4.1.16</ecNumber>
    </recommendedName>
</protein>
<keyword evidence="4 7" id="KW-0812">Transmembrane</keyword>
<feature type="transmembrane region" description="Helical" evidence="7">
    <location>
        <begin position="480"/>
        <end position="503"/>
    </location>
</feature>
<dbReference type="GO" id="GO:0006031">
    <property type="term" value="P:chitin biosynthetic process"/>
    <property type="evidence" value="ECO:0007669"/>
    <property type="project" value="TreeGrafter"/>
</dbReference>
<dbReference type="GO" id="GO:0016020">
    <property type="term" value="C:membrane"/>
    <property type="evidence" value="ECO:0007669"/>
    <property type="project" value="UniProtKB-SubCell"/>
</dbReference>
<gene>
    <name evidence="8" type="ORF">BDK51DRAFT_35274</name>
</gene>
<evidence type="ECO:0000256" key="1">
    <source>
        <dbReference type="ARBA" id="ARBA00004141"/>
    </source>
</evidence>
<keyword evidence="6 7" id="KW-0472">Membrane</keyword>
<evidence type="ECO:0000313" key="9">
    <source>
        <dbReference type="Proteomes" id="UP000269721"/>
    </source>
</evidence>
<dbReference type="GO" id="GO:0071944">
    <property type="term" value="C:cell periphery"/>
    <property type="evidence" value="ECO:0007669"/>
    <property type="project" value="TreeGrafter"/>
</dbReference>
<dbReference type="OrthoDB" id="5321960at2759"/>
<dbReference type="PANTHER" id="PTHR22914">
    <property type="entry name" value="CHITIN SYNTHASE"/>
    <property type="match status" value="1"/>
</dbReference>
<dbReference type="Pfam" id="PF03142">
    <property type="entry name" value="Chitin_synth_2"/>
    <property type="match status" value="1"/>
</dbReference>
<evidence type="ECO:0000256" key="6">
    <source>
        <dbReference type="ARBA" id="ARBA00023136"/>
    </source>
</evidence>
<dbReference type="InterPro" id="IPR029044">
    <property type="entry name" value="Nucleotide-diphossugar_trans"/>
</dbReference>
<name>A0A4P9WS03_9FUNG</name>
<sequence>MFLSHLSTLEYVLFGISCAALVEWFLFAVLVIGTFFNVMVNHDQHTSISLCFVVMVIYVILRSLFLPFILIGLFGSSDNLYGSFASFISWLPHLTRVAAIILATWWNVILIMPCITVWYSRSRYGIGNKPLGEKLKTDEEMLINTTGVGKTTFRYIVILPVYNETFQLLKEGILSILQSNYPPENIEIHISFDSHERSEVYESILTHFGIYNARDYESVSTNYNGSTLFVHKFKHGGKRLTQHKTFTRIKERFLKFSSSINNLTTVQSLRGSGQLVDDYYSQLHPDEMGSEQLDPEQTIILLTDSDNYLYDNAIRNLTYNFNRNPKKLAFAGYMTCMSSGKNRFNFWKLIQDTEYVGGEMNSSFELMLGTINCLPGGFTAIRGQAMLKIADIYFSDLPSESITDYHRNYLGEDRFMTHIMHQNFPPYSIGFCPSTRCKTDPPASMFQYVKQRRRWLLGAIGNETYMLTDRSIWKQYKLLLLFKLFQLSWKGTTFGQIVITIIAAQSWSSSKSNGIVWTNVEPFVISIAIPLGINWIVTSITAVNLGRYKLWFH</sequence>
<comment type="subcellular location">
    <subcellularLocation>
        <location evidence="1">Membrane</location>
        <topology evidence="1">Multi-pass membrane protein</topology>
    </subcellularLocation>
</comment>
<keyword evidence="3" id="KW-0328">Glycosyltransferase</keyword>